<gene>
    <name evidence="2" type="primary">matK</name>
</gene>
<organism evidence="2">
    <name type="scientific">Corybas selangorensis</name>
    <dbReference type="NCBI Taxonomy" id="1321288"/>
    <lineage>
        <taxon>Eukaryota</taxon>
        <taxon>Viridiplantae</taxon>
        <taxon>Streptophyta</taxon>
        <taxon>Embryophyta</taxon>
        <taxon>Tracheophyta</taxon>
        <taxon>Spermatophyta</taxon>
        <taxon>Magnoliopsida</taxon>
        <taxon>Liliopsida</taxon>
        <taxon>Asparagales</taxon>
        <taxon>Orchidaceae</taxon>
        <taxon>Orchidoideae</taxon>
        <taxon>Diurideae</taxon>
        <taxon>Acianthinae</taxon>
        <taxon>Corybas</taxon>
    </lineage>
</organism>
<dbReference type="AlphaFoldDB" id="W5QX02"/>
<keyword evidence="2" id="KW-0150">Chloroplast</keyword>
<feature type="non-terminal residue" evidence="2">
    <location>
        <position position="257"/>
    </location>
</feature>
<keyword evidence="2" id="KW-0934">Plastid</keyword>
<keyword evidence="1" id="KW-0812">Transmembrane</keyword>
<sequence length="257" mass="31324">YLMRYKTCFLRIRCDNDKDFYPTKSIKNIRIIGPNWFTYRMTRYSTKLSFQPNKKNRWGYGMNFLVRVFIINEFSSIFLTTKVFFSTLKKYPRKKKELGNCLYESRRLRPKVKIKLPKINKINFPFLHRIRVPLEAKIAFPDMNIMYERIFEKPRILKNSNTLQKIFNIFYFFIDCVPIKTPKDVDRKEDFLRRNRNKYSYSYTKLYRNQKNLSFFLKRRELISLSGTLQCKLKDIRGNKSHKCKEGTSFQHRITKI</sequence>
<feature type="non-terminal residue" evidence="2">
    <location>
        <position position="1"/>
    </location>
</feature>
<evidence type="ECO:0000256" key="1">
    <source>
        <dbReference type="SAM" id="Phobius"/>
    </source>
</evidence>
<evidence type="ECO:0000313" key="2">
    <source>
        <dbReference type="EMBL" id="AGJ71957.1"/>
    </source>
</evidence>
<protein>
    <submittedName>
        <fullName evidence="2">Maturase K</fullName>
    </submittedName>
</protein>
<accession>W5QX02</accession>
<name>W5QX02_9ASPA</name>
<geneLocation type="chloroplast" evidence="2"/>
<feature type="transmembrane region" description="Helical" evidence="1">
    <location>
        <begin position="64"/>
        <end position="85"/>
    </location>
</feature>
<dbReference type="EMBL" id="KC627272">
    <property type="protein sequence ID" value="AGJ71956.1"/>
    <property type="molecule type" value="Genomic_DNA"/>
</dbReference>
<keyword evidence="1" id="KW-0472">Membrane</keyword>
<reference evidence="2" key="1">
    <citation type="submission" date="2013-02" db="EMBL/GenBank/DDBJ databases">
        <title>Genus Corybas (Orchidaceae) in Peninsular Malaysia.</title>
        <authorList>
            <person name="Tan M.C."/>
            <person name="Go R."/>
        </authorList>
    </citation>
    <scope>NUCLEOTIDE SEQUENCE</scope>
</reference>
<dbReference type="EMBL" id="KC627273">
    <property type="protein sequence ID" value="AGJ71957.1"/>
    <property type="molecule type" value="Genomic_DNA"/>
</dbReference>
<keyword evidence="1" id="KW-1133">Transmembrane helix</keyword>
<proteinExistence type="predicted"/>